<organism evidence="1 2">
    <name type="scientific">Araneus ventricosus</name>
    <name type="common">Orbweaver spider</name>
    <name type="synonym">Epeira ventricosa</name>
    <dbReference type="NCBI Taxonomy" id="182803"/>
    <lineage>
        <taxon>Eukaryota</taxon>
        <taxon>Metazoa</taxon>
        <taxon>Ecdysozoa</taxon>
        <taxon>Arthropoda</taxon>
        <taxon>Chelicerata</taxon>
        <taxon>Arachnida</taxon>
        <taxon>Araneae</taxon>
        <taxon>Araneomorphae</taxon>
        <taxon>Entelegynae</taxon>
        <taxon>Araneoidea</taxon>
        <taxon>Araneidae</taxon>
        <taxon>Araneus</taxon>
    </lineage>
</organism>
<dbReference type="OrthoDB" id="1099063at2759"/>
<evidence type="ECO:0000313" key="2">
    <source>
        <dbReference type="Proteomes" id="UP000499080"/>
    </source>
</evidence>
<dbReference type="Proteomes" id="UP000499080">
    <property type="component" value="Unassembled WGS sequence"/>
</dbReference>
<name>A0A4Y2D829_ARAVE</name>
<evidence type="ECO:0000313" key="1">
    <source>
        <dbReference type="EMBL" id="GBM12903.1"/>
    </source>
</evidence>
<keyword evidence="2" id="KW-1185">Reference proteome</keyword>
<accession>A0A4Y2D829</accession>
<comment type="caution">
    <text evidence="1">The sequence shown here is derived from an EMBL/GenBank/DDBJ whole genome shotgun (WGS) entry which is preliminary data.</text>
</comment>
<proteinExistence type="predicted"/>
<sequence length="91" mass="9969">MSPFHSSVSLLWGTFGHSIGFSVGQTPYTAELQWNRVSKVEPSVPEAGTLPVGYVVSGENILASVDIGYRVLVALEEFDAFHIRSRNAQFL</sequence>
<reference evidence="1 2" key="1">
    <citation type="journal article" date="2019" name="Sci. Rep.">
        <title>Orb-weaving spider Araneus ventricosus genome elucidates the spidroin gene catalogue.</title>
        <authorList>
            <person name="Kono N."/>
            <person name="Nakamura H."/>
            <person name="Ohtoshi R."/>
            <person name="Moran D.A.P."/>
            <person name="Shinohara A."/>
            <person name="Yoshida Y."/>
            <person name="Fujiwara M."/>
            <person name="Mori M."/>
            <person name="Tomita M."/>
            <person name="Arakawa K."/>
        </authorList>
    </citation>
    <scope>NUCLEOTIDE SEQUENCE [LARGE SCALE GENOMIC DNA]</scope>
</reference>
<protein>
    <submittedName>
        <fullName evidence="1">Uncharacterized protein</fullName>
    </submittedName>
</protein>
<dbReference type="EMBL" id="BGPR01000320">
    <property type="protein sequence ID" value="GBM12903.1"/>
    <property type="molecule type" value="Genomic_DNA"/>
</dbReference>
<gene>
    <name evidence="1" type="ORF">AVEN_114976_1</name>
</gene>
<dbReference type="AlphaFoldDB" id="A0A4Y2D829"/>